<dbReference type="PANTHER" id="PTHR21087:SF16">
    <property type="entry name" value="SHIKIMATE KINASE 1, CHLOROPLASTIC"/>
    <property type="match status" value="1"/>
</dbReference>
<feature type="binding site" evidence="11">
    <location>
        <begin position="11"/>
        <end position="16"/>
    </location>
    <ligand>
        <name>ATP</name>
        <dbReference type="ChEBI" id="CHEBI:30616"/>
    </ligand>
</feature>
<evidence type="ECO:0000256" key="7">
    <source>
        <dbReference type="ARBA" id="ARBA00022777"/>
    </source>
</evidence>
<evidence type="ECO:0000256" key="9">
    <source>
        <dbReference type="ARBA" id="ARBA00023141"/>
    </source>
</evidence>
<keyword evidence="4 11" id="KW-0028">Amino-acid biosynthesis</keyword>
<evidence type="ECO:0000256" key="5">
    <source>
        <dbReference type="ARBA" id="ARBA00022679"/>
    </source>
</evidence>
<dbReference type="KEGG" id="lrug:AB8B22_03470"/>
<protein>
    <recommendedName>
        <fullName evidence="3 11">Shikimate kinase</fullName>
        <shortName evidence="11">SK</shortName>
        <ecNumber evidence="3 11">2.7.1.71</ecNumber>
    </recommendedName>
</protein>
<dbReference type="RefSeq" id="WP_369711672.1">
    <property type="nucleotide sequence ID" value="NZ_CP165644.1"/>
</dbReference>
<dbReference type="Pfam" id="PF01202">
    <property type="entry name" value="SKI"/>
    <property type="match status" value="1"/>
</dbReference>
<comment type="function">
    <text evidence="11">Catalyzes the specific phosphorylation of the 3-hydroxyl group of shikimic acid using ATP as a cosubstrate.</text>
</comment>
<dbReference type="InterPro" id="IPR000623">
    <property type="entry name" value="Shikimate_kinase/TSH1"/>
</dbReference>
<evidence type="ECO:0000256" key="11">
    <source>
        <dbReference type="HAMAP-Rule" id="MF_00109"/>
    </source>
</evidence>
<keyword evidence="11" id="KW-0479">Metal-binding</keyword>
<evidence type="ECO:0000256" key="10">
    <source>
        <dbReference type="ARBA" id="ARBA00048567"/>
    </source>
</evidence>
<feature type="binding site" evidence="11">
    <location>
        <position position="79"/>
    </location>
    <ligand>
        <name>substrate</name>
    </ligand>
</feature>
<dbReference type="PANTHER" id="PTHR21087">
    <property type="entry name" value="SHIKIMATE KINASE"/>
    <property type="match status" value="1"/>
</dbReference>
<comment type="subcellular location">
    <subcellularLocation>
        <location evidence="11">Cytoplasm</location>
    </subcellularLocation>
</comment>
<feature type="binding site" evidence="11">
    <location>
        <position position="15"/>
    </location>
    <ligand>
        <name>Mg(2+)</name>
        <dbReference type="ChEBI" id="CHEBI:18420"/>
    </ligand>
</feature>
<dbReference type="GO" id="GO:0009073">
    <property type="term" value="P:aromatic amino acid family biosynthetic process"/>
    <property type="evidence" value="ECO:0007669"/>
    <property type="project" value="UniProtKB-KW"/>
</dbReference>
<comment type="catalytic activity">
    <reaction evidence="10 11">
        <text>shikimate + ATP = 3-phosphoshikimate + ADP + H(+)</text>
        <dbReference type="Rhea" id="RHEA:13121"/>
        <dbReference type="ChEBI" id="CHEBI:15378"/>
        <dbReference type="ChEBI" id="CHEBI:30616"/>
        <dbReference type="ChEBI" id="CHEBI:36208"/>
        <dbReference type="ChEBI" id="CHEBI:145989"/>
        <dbReference type="ChEBI" id="CHEBI:456216"/>
        <dbReference type="EC" id="2.7.1.71"/>
    </reaction>
</comment>
<dbReference type="GO" id="GO:0009423">
    <property type="term" value="P:chorismate biosynthetic process"/>
    <property type="evidence" value="ECO:0007669"/>
    <property type="project" value="UniProtKB-UniRule"/>
</dbReference>
<accession>A0AB39VJP1</accession>
<dbReference type="CDD" id="cd00464">
    <property type="entry name" value="SK"/>
    <property type="match status" value="1"/>
</dbReference>
<sequence length="164" mass="18937">MKNIILIGMPACGKSTIGSLLSNEINFEFYDADKYLEECENREISDIFSEDGEDYFRELETKYLEELSKKDGIIISTGGGAVKKEKNMEIVKKNGIVIFLNRKLENIAKENHEARPLLKNLNNLKKLYDERIKLYHKYSDIVVENDDNMEVIINRIVMALKGKI</sequence>
<evidence type="ECO:0000313" key="12">
    <source>
        <dbReference type="EMBL" id="XDU67487.1"/>
    </source>
</evidence>
<dbReference type="InterPro" id="IPR027417">
    <property type="entry name" value="P-loop_NTPase"/>
</dbReference>
<dbReference type="InterPro" id="IPR023000">
    <property type="entry name" value="Shikimate_kinase_CS"/>
</dbReference>
<dbReference type="PROSITE" id="PS01128">
    <property type="entry name" value="SHIKIMATE_KINASE"/>
    <property type="match status" value="1"/>
</dbReference>
<feature type="binding site" evidence="11">
    <location>
        <position position="57"/>
    </location>
    <ligand>
        <name>substrate</name>
    </ligand>
</feature>
<comment type="pathway">
    <text evidence="1 11">Metabolic intermediate biosynthesis; chorismate biosynthesis; chorismate from D-erythrose 4-phosphate and phosphoenolpyruvate: step 5/7.</text>
</comment>
<dbReference type="HAMAP" id="MF_00109">
    <property type="entry name" value="Shikimate_kinase"/>
    <property type="match status" value="1"/>
</dbReference>
<keyword evidence="11" id="KW-0460">Magnesium</keyword>
<dbReference type="GO" id="GO:0005829">
    <property type="term" value="C:cytosol"/>
    <property type="evidence" value="ECO:0007669"/>
    <property type="project" value="TreeGrafter"/>
</dbReference>
<dbReference type="GO" id="GO:0005524">
    <property type="term" value="F:ATP binding"/>
    <property type="evidence" value="ECO:0007669"/>
    <property type="project" value="UniProtKB-UniRule"/>
</dbReference>
<dbReference type="GO" id="GO:0004765">
    <property type="term" value="F:shikimate kinase activity"/>
    <property type="evidence" value="ECO:0007669"/>
    <property type="project" value="UniProtKB-UniRule"/>
</dbReference>
<dbReference type="GO" id="GO:0000287">
    <property type="term" value="F:magnesium ion binding"/>
    <property type="evidence" value="ECO:0007669"/>
    <property type="project" value="UniProtKB-UniRule"/>
</dbReference>
<evidence type="ECO:0000256" key="4">
    <source>
        <dbReference type="ARBA" id="ARBA00022605"/>
    </source>
</evidence>
<dbReference type="SUPFAM" id="SSF52540">
    <property type="entry name" value="P-loop containing nucleoside triphosphate hydrolases"/>
    <property type="match status" value="1"/>
</dbReference>
<gene>
    <name evidence="11" type="primary">aroK</name>
    <name evidence="12" type="ORF">AB8B22_03470</name>
</gene>
<comment type="subunit">
    <text evidence="11">Monomer.</text>
</comment>
<dbReference type="Gene3D" id="3.40.50.300">
    <property type="entry name" value="P-loop containing nucleotide triphosphate hydrolases"/>
    <property type="match status" value="1"/>
</dbReference>
<feature type="binding site" evidence="11">
    <location>
        <position position="115"/>
    </location>
    <ligand>
        <name>ATP</name>
        <dbReference type="ChEBI" id="CHEBI:30616"/>
    </ligand>
</feature>
<dbReference type="AlphaFoldDB" id="A0AB39VJP1"/>
<keyword evidence="7 11" id="KW-0418">Kinase</keyword>
<reference evidence="12" key="1">
    <citation type="submission" date="2024-07" db="EMBL/GenBank/DDBJ databases">
        <authorList>
            <person name="Li X.-J."/>
            <person name="Wang X."/>
        </authorList>
    </citation>
    <scope>NUCLEOTIDE SEQUENCE</scope>
    <source>
        <strain evidence="12">HSP-334</strain>
    </source>
</reference>
<evidence type="ECO:0000256" key="2">
    <source>
        <dbReference type="ARBA" id="ARBA00006997"/>
    </source>
</evidence>
<evidence type="ECO:0000256" key="6">
    <source>
        <dbReference type="ARBA" id="ARBA00022741"/>
    </source>
</evidence>
<dbReference type="GO" id="GO:0008652">
    <property type="term" value="P:amino acid biosynthetic process"/>
    <property type="evidence" value="ECO:0007669"/>
    <property type="project" value="UniProtKB-KW"/>
</dbReference>
<keyword evidence="8 11" id="KW-0067">ATP-binding</keyword>
<dbReference type="InterPro" id="IPR031322">
    <property type="entry name" value="Shikimate/glucono_kinase"/>
</dbReference>
<proteinExistence type="inferred from homology"/>
<keyword evidence="6 11" id="KW-0547">Nucleotide-binding</keyword>
<evidence type="ECO:0000256" key="8">
    <source>
        <dbReference type="ARBA" id="ARBA00022840"/>
    </source>
</evidence>
<comment type="similarity">
    <text evidence="2 11">Belongs to the shikimate kinase family.</text>
</comment>
<dbReference type="EMBL" id="CP165644">
    <property type="protein sequence ID" value="XDU67487.1"/>
    <property type="molecule type" value="Genomic_DNA"/>
</dbReference>
<evidence type="ECO:0000256" key="3">
    <source>
        <dbReference type="ARBA" id="ARBA00012154"/>
    </source>
</evidence>
<keyword evidence="11" id="KW-0963">Cytoplasm</keyword>
<dbReference type="PRINTS" id="PR01100">
    <property type="entry name" value="SHIKIMTKNASE"/>
</dbReference>
<organism evidence="12">
    <name type="scientific">Leptotrichia rugosa</name>
    <dbReference type="NCBI Taxonomy" id="3239302"/>
    <lineage>
        <taxon>Bacteria</taxon>
        <taxon>Fusobacteriati</taxon>
        <taxon>Fusobacteriota</taxon>
        <taxon>Fusobacteriia</taxon>
        <taxon>Fusobacteriales</taxon>
        <taxon>Leptotrichiaceae</taxon>
        <taxon>Leptotrichia</taxon>
    </lineage>
</organism>
<dbReference type="EC" id="2.7.1.71" evidence="3 11"/>
<feature type="binding site" evidence="11">
    <location>
        <position position="131"/>
    </location>
    <ligand>
        <name>substrate</name>
    </ligand>
</feature>
<feature type="binding site" evidence="11">
    <location>
        <position position="33"/>
    </location>
    <ligand>
        <name>substrate</name>
    </ligand>
</feature>
<name>A0AB39VJP1_9FUSO</name>
<keyword evidence="5 11" id="KW-0808">Transferase</keyword>
<comment type="cofactor">
    <cofactor evidence="11">
        <name>Mg(2+)</name>
        <dbReference type="ChEBI" id="CHEBI:18420"/>
    </cofactor>
    <text evidence="11">Binds 1 Mg(2+) ion per subunit.</text>
</comment>
<evidence type="ECO:0000256" key="1">
    <source>
        <dbReference type="ARBA" id="ARBA00004842"/>
    </source>
</evidence>
<keyword evidence="9 11" id="KW-0057">Aromatic amino acid biosynthesis</keyword>
<comment type="caution">
    <text evidence="11">Lacks conserved residue(s) required for the propagation of feature annotation.</text>
</comment>